<name>A0A4R5QNI7_9PROT</name>
<evidence type="ECO:0000313" key="2">
    <source>
        <dbReference type="Proteomes" id="UP000295096"/>
    </source>
</evidence>
<keyword evidence="2" id="KW-1185">Reference proteome</keyword>
<protein>
    <submittedName>
        <fullName evidence="1">Uncharacterized protein</fullName>
    </submittedName>
</protein>
<reference evidence="1 2" key="1">
    <citation type="journal article" date="2016" name="J. Microbiol.">
        <title>Dankookia rubra gen. nov., sp. nov., an alphaproteobacterium isolated from sediment of a shallow stream.</title>
        <authorList>
            <person name="Kim W.H."/>
            <person name="Kim D.H."/>
            <person name="Kang K."/>
            <person name="Ahn T.Y."/>
        </authorList>
    </citation>
    <scope>NUCLEOTIDE SEQUENCE [LARGE SCALE GENOMIC DNA]</scope>
    <source>
        <strain evidence="1 2">JCM30602</strain>
    </source>
</reference>
<comment type="caution">
    <text evidence="1">The sequence shown here is derived from an EMBL/GenBank/DDBJ whole genome shotgun (WGS) entry which is preliminary data.</text>
</comment>
<dbReference type="RefSeq" id="WP_133287056.1">
    <property type="nucleotide sequence ID" value="NZ_SMSJ01000002.1"/>
</dbReference>
<dbReference type="Proteomes" id="UP000295096">
    <property type="component" value="Unassembled WGS sequence"/>
</dbReference>
<dbReference type="EMBL" id="SMSJ01000002">
    <property type="protein sequence ID" value="TDH64291.1"/>
    <property type="molecule type" value="Genomic_DNA"/>
</dbReference>
<sequence>MPVYLNAFEAGTDPASLGFPHQPQGLGVVAMTAGALFGVHLESAVPAARDGAVAALRDLMARHGAGPILALYGSCNHAGRYPEAGNRLAAWQAEMEGIARQLGGWHGPARGCNTGFIEPRPGTTIEYQADYGRGSCRIEYRRAAAAPPGQLHEIDGATRLVEFAV</sequence>
<dbReference type="AlphaFoldDB" id="A0A4R5QNI7"/>
<accession>A0A4R5QNI7</accession>
<evidence type="ECO:0000313" key="1">
    <source>
        <dbReference type="EMBL" id="TDH64291.1"/>
    </source>
</evidence>
<gene>
    <name evidence="1" type="ORF">E2C06_02840</name>
</gene>
<proteinExistence type="predicted"/>
<organism evidence="1 2">
    <name type="scientific">Dankookia rubra</name>
    <dbReference type="NCBI Taxonomy" id="1442381"/>
    <lineage>
        <taxon>Bacteria</taxon>
        <taxon>Pseudomonadati</taxon>
        <taxon>Pseudomonadota</taxon>
        <taxon>Alphaproteobacteria</taxon>
        <taxon>Acetobacterales</taxon>
        <taxon>Roseomonadaceae</taxon>
        <taxon>Dankookia</taxon>
    </lineage>
</organism>